<feature type="region of interest" description="Disordered" evidence="2">
    <location>
        <begin position="1"/>
        <end position="52"/>
    </location>
</feature>
<dbReference type="PANTHER" id="PTHR14015:SF2">
    <property type="entry name" value="OPIOID GROWTH FACTOR RECEPTOR (OGFR) CONSERVED DOMAIN-CONTAINING PROTEIN"/>
    <property type="match status" value="1"/>
</dbReference>
<keyword evidence="5" id="KW-1185">Reference proteome</keyword>
<feature type="compositionally biased region" description="Basic and acidic residues" evidence="2">
    <location>
        <begin position="300"/>
        <end position="311"/>
    </location>
</feature>
<dbReference type="InterPro" id="IPR006757">
    <property type="entry name" value="OGF_rcpt"/>
</dbReference>
<gene>
    <name evidence="4" type="ORF">FSP39_021458</name>
</gene>
<accession>A0AA88YQP9</accession>
<dbReference type="InterPro" id="IPR039574">
    <property type="entry name" value="OGFr"/>
</dbReference>
<reference evidence="4" key="1">
    <citation type="submission" date="2019-08" db="EMBL/GenBank/DDBJ databases">
        <title>The improved chromosome-level genome for the pearl oyster Pinctada fucata martensii using PacBio sequencing and Hi-C.</title>
        <authorList>
            <person name="Zheng Z."/>
        </authorList>
    </citation>
    <scope>NUCLEOTIDE SEQUENCE</scope>
    <source>
        <strain evidence="4">ZZ-2019</strain>
        <tissue evidence="4">Adductor muscle</tissue>
    </source>
</reference>
<comment type="caution">
    <text evidence="4">The sequence shown here is derived from an EMBL/GenBank/DDBJ whole genome shotgun (WGS) entry which is preliminary data.</text>
</comment>
<dbReference type="GO" id="GO:0140625">
    <property type="term" value="F:opioid growth factor receptor activity"/>
    <property type="evidence" value="ECO:0007669"/>
    <property type="project" value="InterPro"/>
</dbReference>
<organism evidence="4 5">
    <name type="scientific">Pinctada imbricata</name>
    <name type="common">Atlantic pearl-oyster</name>
    <name type="synonym">Pinctada martensii</name>
    <dbReference type="NCBI Taxonomy" id="66713"/>
    <lineage>
        <taxon>Eukaryota</taxon>
        <taxon>Metazoa</taxon>
        <taxon>Spiralia</taxon>
        <taxon>Lophotrochozoa</taxon>
        <taxon>Mollusca</taxon>
        <taxon>Bivalvia</taxon>
        <taxon>Autobranchia</taxon>
        <taxon>Pteriomorphia</taxon>
        <taxon>Pterioida</taxon>
        <taxon>Pterioidea</taxon>
        <taxon>Pteriidae</taxon>
        <taxon>Pinctada</taxon>
    </lineage>
</organism>
<dbReference type="Proteomes" id="UP001186944">
    <property type="component" value="Unassembled WGS sequence"/>
</dbReference>
<feature type="region of interest" description="Disordered" evidence="2">
    <location>
        <begin position="300"/>
        <end position="324"/>
    </location>
</feature>
<feature type="compositionally biased region" description="Low complexity" evidence="2">
    <location>
        <begin position="1"/>
        <end position="10"/>
    </location>
</feature>
<name>A0AA88YQP9_PINIB</name>
<dbReference type="Pfam" id="PF04664">
    <property type="entry name" value="OGFr_N"/>
    <property type="match status" value="1"/>
</dbReference>
<feature type="region of interest" description="Disordered" evidence="2">
    <location>
        <begin position="348"/>
        <end position="406"/>
    </location>
</feature>
<protein>
    <recommendedName>
        <fullName evidence="3">Opioid growth factor receptor (OGFr) conserved domain-containing protein</fullName>
    </recommendedName>
</protein>
<evidence type="ECO:0000259" key="3">
    <source>
        <dbReference type="Pfam" id="PF04664"/>
    </source>
</evidence>
<dbReference type="AlphaFoldDB" id="A0AA88YQP9"/>
<feature type="domain" description="Opioid growth factor receptor (OGFr) conserved" evidence="3">
    <location>
        <begin position="76"/>
        <end position="264"/>
    </location>
</feature>
<dbReference type="GO" id="GO:0016020">
    <property type="term" value="C:membrane"/>
    <property type="evidence" value="ECO:0007669"/>
    <property type="project" value="InterPro"/>
</dbReference>
<feature type="compositionally biased region" description="Basic and acidic residues" evidence="2">
    <location>
        <begin position="380"/>
        <end position="406"/>
    </location>
</feature>
<sequence length="406" mass="47714">MSSTRSSSSTSKKKEPIQTTMGDFLSKSKTEKKTSMKKKRSILDDDNGLGSKYFSRYRTKDVETYRDGYPGKKDDKNANDNWQFYSNKIKSYPNGDFIDEIHKSWWGDYKLLERHHGYIQWIFPIRESGMNYYSQELQMHEIEKIKNDKAASDRVLKSYRMMLDFYGMEMRDQKKGYISRAENWKQRFAHLNRSYHNYLRITRMLKSLGELGYEHLKKPFVEFVLQEAMEEETLDNVLESCVQYWLETLRSDEERESIKNYVRKMEAGYGTRTGPVSKGAEGNDFSMTDDADVEEMVEKSKTNLQDFDRSSNARPPISVDEDSHEAEMFDEADDPELAKQDEEILKETFYKDNQELRSADDSDGKTDIQTDAQTEEMEVDKDKKTDSDCVQDRLENKDKVKNLNQV</sequence>
<feature type="compositionally biased region" description="Basic and acidic residues" evidence="2">
    <location>
        <begin position="348"/>
        <end position="368"/>
    </location>
</feature>
<evidence type="ECO:0000313" key="4">
    <source>
        <dbReference type="EMBL" id="KAK3103734.1"/>
    </source>
</evidence>
<evidence type="ECO:0000256" key="2">
    <source>
        <dbReference type="SAM" id="MobiDB-lite"/>
    </source>
</evidence>
<evidence type="ECO:0000313" key="5">
    <source>
        <dbReference type="Proteomes" id="UP001186944"/>
    </source>
</evidence>
<dbReference type="PANTHER" id="PTHR14015">
    <property type="entry name" value="OPIOID GROWTH FACTOR RECEPTOR OGFR ZETA-TYPE OPIOID RECEPTOR"/>
    <property type="match status" value="1"/>
</dbReference>
<comment type="similarity">
    <text evidence="1">Belongs to the opioid growth factor receptor family.</text>
</comment>
<dbReference type="EMBL" id="VSWD01000005">
    <property type="protein sequence ID" value="KAK3103734.1"/>
    <property type="molecule type" value="Genomic_DNA"/>
</dbReference>
<evidence type="ECO:0000256" key="1">
    <source>
        <dbReference type="ARBA" id="ARBA00010365"/>
    </source>
</evidence>
<proteinExistence type="inferred from homology"/>